<feature type="transmembrane region" description="Helical" evidence="6">
    <location>
        <begin position="173"/>
        <end position="198"/>
    </location>
</feature>
<evidence type="ECO:0000256" key="4">
    <source>
        <dbReference type="ARBA" id="ARBA00023136"/>
    </source>
</evidence>
<dbReference type="Gene3D" id="1.20.1250.20">
    <property type="entry name" value="MFS general substrate transporter like domains"/>
    <property type="match status" value="1"/>
</dbReference>
<evidence type="ECO:0000259" key="7">
    <source>
        <dbReference type="PROSITE" id="PS50850"/>
    </source>
</evidence>
<gene>
    <name evidence="8" type="ORF">PMIN01_02664</name>
</gene>
<dbReference type="GO" id="GO:0016020">
    <property type="term" value="C:membrane"/>
    <property type="evidence" value="ECO:0007669"/>
    <property type="project" value="UniProtKB-SubCell"/>
</dbReference>
<feature type="transmembrane region" description="Helical" evidence="6">
    <location>
        <begin position="543"/>
        <end position="564"/>
    </location>
</feature>
<feature type="region of interest" description="Disordered" evidence="5">
    <location>
        <begin position="1"/>
        <end position="111"/>
    </location>
</feature>
<dbReference type="SUPFAM" id="SSF103473">
    <property type="entry name" value="MFS general substrate transporter"/>
    <property type="match status" value="1"/>
</dbReference>
<dbReference type="InterPro" id="IPR020846">
    <property type="entry name" value="MFS_dom"/>
</dbReference>
<proteinExistence type="predicted"/>
<protein>
    <submittedName>
        <fullName evidence="8">Major facilitator superfamily transporter</fullName>
    </submittedName>
</protein>
<dbReference type="InterPro" id="IPR036259">
    <property type="entry name" value="MFS_trans_sf"/>
</dbReference>
<feature type="transmembrane region" description="Helical" evidence="6">
    <location>
        <begin position="509"/>
        <end position="531"/>
    </location>
</feature>
<dbReference type="EMBL" id="WJXW01000002">
    <property type="protein sequence ID" value="KAF9740029.1"/>
    <property type="molecule type" value="Genomic_DNA"/>
</dbReference>
<keyword evidence="4 6" id="KW-0472">Membrane</keyword>
<evidence type="ECO:0000313" key="8">
    <source>
        <dbReference type="EMBL" id="KAF9740029.1"/>
    </source>
</evidence>
<evidence type="ECO:0000256" key="3">
    <source>
        <dbReference type="ARBA" id="ARBA00022989"/>
    </source>
</evidence>
<comment type="caution">
    <text evidence="8">The sequence shown here is derived from an EMBL/GenBank/DDBJ whole genome shotgun (WGS) entry which is preliminary data.</text>
</comment>
<feature type="transmembrane region" description="Helical" evidence="6">
    <location>
        <begin position="410"/>
        <end position="428"/>
    </location>
</feature>
<dbReference type="Proteomes" id="UP000756921">
    <property type="component" value="Unassembled WGS sequence"/>
</dbReference>
<evidence type="ECO:0000256" key="1">
    <source>
        <dbReference type="ARBA" id="ARBA00004141"/>
    </source>
</evidence>
<dbReference type="GO" id="GO:0022857">
    <property type="term" value="F:transmembrane transporter activity"/>
    <property type="evidence" value="ECO:0007669"/>
    <property type="project" value="InterPro"/>
</dbReference>
<feature type="compositionally biased region" description="Low complexity" evidence="5">
    <location>
        <begin position="90"/>
        <end position="104"/>
    </location>
</feature>
<dbReference type="PANTHER" id="PTHR23502">
    <property type="entry name" value="MAJOR FACILITATOR SUPERFAMILY"/>
    <property type="match status" value="1"/>
</dbReference>
<feature type="transmembrane region" description="Helical" evidence="6">
    <location>
        <begin position="294"/>
        <end position="314"/>
    </location>
</feature>
<feature type="transmembrane region" description="Helical" evidence="6">
    <location>
        <begin position="260"/>
        <end position="282"/>
    </location>
</feature>
<feature type="transmembrane region" description="Helical" evidence="6">
    <location>
        <begin position="366"/>
        <end position="390"/>
    </location>
</feature>
<comment type="subcellular location">
    <subcellularLocation>
        <location evidence="1">Membrane</location>
        <topology evidence="1">Multi-pass membrane protein</topology>
    </subcellularLocation>
</comment>
<feature type="transmembrane region" description="Helical" evidence="6">
    <location>
        <begin position="140"/>
        <end position="161"/>
    </location>
</feature>
<feature type="transmembrane region" description="Helical" evidence="6">
    <location>
        <begin position="481"/>
        <end position="502"/>
    </location>
</feature>
<organism evidence="8 9">
    <name type="scientific">Paraphaeosphaeria minitans</name>
    <dbReference type="NCBI Taxonomy" id="565426"/>
    <lineage>
        <taxon>Eukaryota</taxon>
        <taxon>Fungi</taxon>
        <taxon>Dikarya</taxon>
        <taxon>Ascomycota</taxon>
        <taxon>Pezizomycotina</taxon>
        <taxon>Dothideomycetes</taxon>
        <taxon>Pleosporomycetidae</taxon>
        <taxon>Pleosporales</taxon>
        <taxon>Massarineae</taxon>
        <taxon>Didymosphaeriaceae</taxon>
        <taxon>Paraphaeosphaeria</taxon>
    </lineage>
</organism>
<keyword evidence="3 6" id="KW-1133">Transmembrane helix</keyword>
<evidence type="ECO:0000256" key="5">
    <source>
        <dbReference type="SAM" id="MobiDB-lite"/>
    </source>
</evidence>
<dbReference type="InterPro" id="IPR011701">
    <property type="entry name" value="MFS"/>
</dbReference>
<sequence length="571" mass="63365">MDTHSSRPWPLPDSPVADFPTVPQRVSWPRSSKSSRDSEGAQYRDEFRRLYDSTSEDVYRSPIPMPEIEIEIATPGPTHSSSHVEEAPVSEEQSVSQESKPPEQATEMRIPPDPNLVEWEGVYDPDHPGNWPSWKKTVNITIILMMCVTHAFATTALIPAIGRIQEEFGSNDVYLSALVVSAYVLGFTAGPLLVVPLAEDFGRVVMYHFYNILFISFTCWCAKTKNMGMLALARFLAGCGGAVTQCLAARSISDLVQGGVGRLLIIFVALAFYLTPAISPFVGSRIYFNWGWPWIFWVTAMMGGFCTLIGVALSETHEPILLRRKASIRIQRTHNLRLYTSYDLGEHPGQIVSTRFKRSFLQPLRILLSPSFFLTSFIPAAGYAILYMVYITLPQAFLSVYIWPSKNLGLAYFGVAVGIIIAIATGAATSEKHATLRARKNDSRAENRLVSLLCLWPFTGLGLCLYGYFLHQKMHWAGPVVSLGFVGAGVMFAIQLNGFYLIDAFPTRFISATNASILLQSLLGGALPLFSYKLYDYAGPPDIFYLLGGIALFLTIVLGVFFSLRRGERQA</sequence>
<dbReference type="PANTHER" id="PTHR23502:SF157">
    <property type="entry name" value="MAJOR FACILITATOR SUPERFAMILY (MFS) PROFILE DOMAIN-CONTAINING PROTEIN-RELATED"/>
    <property type="match status" value="1"/>
</dbReference>
<evidence type="ECO:0000256" key="6">
    <source>
        <dbReference type="SAM" id="Phobius"/>
    </source>
</evidence>
<feature type="transmembrane region" description="Helical" evidence="6">
    <location>
        <begin position="449"/>
        <end position="469"/>
    </location>
</feature>
<dbReference type="Pfam" id="PF07690">
    <property type="entry name" value="MFS_1"/>
    <property type="match status" value="1"/>
</dbReference>
<dbReference type="AlphaFoldDB" id="A0A9P6GTM9"/>
<feature type="transmembrane region" description="Helical" evidence="6">
    <location>
        <begin position="204"/>
        <end position="222"/>
    </location>
</feature>
<dbReference type="OrthoDB" id="5296287at2759"/>
<reference evidence="8" key="1">
    <citation type="journal article" date="2020" name="Mol. Plant Microbe Interact.">
        <title>Genome Sequence of the Biocontrol Agent Coniothyrium minitans strain Conio (IMI 134523).</title>
        <authorList>
            <person name="Patel D."/>
            <person name="Shittu T.A."/>
            <person name="Baroncelli R."/>
            <person name="Muthumeenakshi S."/>
            <person name="Osborne T.H."/>
            <person name="Janganan T.K."/>
            <person name="Sreenivasaprasad S."/>
        </authorList>
    </citation>
    <scope>NUCLEOTIDE SEQUENCE</scope>
    <source>
        <strain evidence="8">Conio</strain>
    </source>
</reference>
<evidence type="ECO:0000313" key="9">
    <source>
        <dbReference type="Proteomes" id="UP000756921"/>
    </source>
</evidence>
<name>A0A9P6GTM9_9PLEO</name>
<feature type="domain" description="Major facilitator superfamily (MFS) profile" evidence="7">
    <location>
        <begin position="139"/>
        <end position="566"/>
    </location>
</feature>
<feature type="compositionally biased region" description="Basic and acidic residues" evidence="5">
    <location>
        <begin position="34"/>
        <end position="51"/>
    </location>
</feature>
<evidence type="ECO:0000256" key="2">
    <source>
        <dbReference type="ARBA" id="ARBA00022692"/>
    </source>
</evidence>
<keyword evidence="2 6" id="KW-0812">Transmembrane</keyword>
<keyword evidence="9" id="KW-1185">Reference proteome</keyword>
<dbReference type="PROSITE" id="PS50850">
    <property type="entry name" value="MFS"/>
    <property type="match status" value="1"/>
</dbReference>
<accession>A0A9P6GTM9</accession>